<evidence type="ECO:0000313" key="1">
    <source>
        <dbReference type="EMBL" id="GIY52167.1"/>
    </source>
</evidence>
<dbReference type="Proteomes" id="UP001054837">
    <property type="component" value="Unassembled WGS sequence"/>
</dbReference>
<reference evidence="1 2" key="1">
    <citation type="submission" date="2021-06" db="EMBL/GenBank/DDBJ databases">
        <title>Caerostris darwini draft genome.</title>
        <authorList>
            <person name="Kono N."/>
            <person name="Arakawa K."/>
        </authorList>
    </citation>
    <scope>NUCLEOTIDE SEQUENCE [LARGE SCALE GENOMIC DNA]</scope>
</reference>
<proteinExistence type="predicted"/>
<comment type="caution">
    <text evidence="1">The sequence shown here is derived from an EMBL/GenBank/DDBJ whole genome shotgun (WGS) entry which is preliminary data.</text>
</comment>
<accession>A0AAV4U3B9</accession>
<dbReference type="EMBL" id="BPLQ01010632">
    <property type="protein sequence ID" value="GIY52167.1"/>
    <property type="molecule type" value="Genomic_DNA"/>
</dbReference>
<evidence type="ECO:0000313" key="2">
    <source>
        <dbReference type="Proteomes" id="UP001054837"/>
    </source>
</evidence>
<protein>
    <submittedName>
        <fullName evidence="1">Uncharacterized protein</fullName>
    </submittedName>
</protein>
<organism evidence="1 2">
    <name type="scientific">Caerostris darwini</name>
    <dbReference type="NCBI Taxonomy" id="1538125"/>
    <lineage>
        <taxon>Eukaryota</taxon>
        <taxon>Metazoa</taxon>
        <taxon>Ecdysozoa</taxon>
        <taxon>Arthropoda</taxon>
        <taxon>Chelicerata</taxon>
        <taxon>Arachnida</taxon>
        <taxon>Araneae</taxon>
        <taxon>Araneomorphae</taxon>
        <taxon>Entelegynae</taxon>
        <taxon>Araneoidea</taxon>
        <taxon>Araneidae</taxon>
        <taxon>Caerostris</taxon>
    </lineage>
</organism>
<name>A0AAV4U3B9_9ARAC</name>
<dbReference type="AlphaFoldDB" id="A0AAV4U3B9"/>
<gene>
    <name evidence="1" type="ORF">CDAR_432521</name>
</gene>
<sequence>MVLLTKTETYTRDKSNKKRIKDYSLFWMRPDHTRYSHLATSQICENKRQTKVDSQNMGTVGEQNKQSGGRTTCQGLAKCGLNISNCTGKVNRNERLCCPTYARAALSSRTHPTDSVVTYWEERE</sequence>
<keyword evidence="2" id="KW-1185">Reference proteome</keyword>